<sequence length="418" mass="46991">MCTTYLDSLSCPSQAFYDIPIVLEGENEEDDENHGVGNSAPIQQAINEDSTSLHRADVPAVELDAEELRSIVVDEVYAELKGSMGRGRGRELGQGQGRGLGQGRGQEHIGQEMLLPFTDQEEDIELGSDLPSPPNGQPHEVIDSTLHSASPGAPGASCSNATTFTTRVGYILRNYAEFHDFLWTKVPEDHIQILKNRLVCDFTFDLNRKEDSKCLEKASSSIFSNACTKYSKHVKTYAENEFEVAKADVPTDITNERWHKLCDLFKDQKWKDKSNRNAKNRKQLKCNHTCGSKLFISTLEQKKKGREDFNGLEWYKAAHVRKDGSFVTPTCEENYNKMLQLLADENVDLSEDAIVSQVLGTRSSYATGQGKFVIPTTFSSRSHYQREDDSELALCKQELAETKERVVHLEDKIEQNQV</sequence>
<dbReference type="PANTHER" id="PTHR33499">
    <property type="entry name" value="OS12G0282400 PROTEIN-RELATED"/>
    <property type="match status" value="1"/>
</dbReference>
<proteinExistence type="predicted"/>
<gene>
    <name evidence="2" type="ORF">FSB_LOCUS23621</name>
</gene>
<feature type="region of interest" description="Disordered" evidence="1">
    <location>
        <begin position="124"/>
        <end position="158"/>
    </location>
</feature>
<organism evidence="2">
    <name type="scientific">Fagus sylvatica</name>
    <name type="common">Beechnut</name>
    <dbReference type="NCBI Taxonomy" id="28930"/>
    <lineage>
        <taxon>Eukaryota</taxon>
        <taxon>Viridiplantae</taxon>
        <taxon>Streptophyta</taxon>
        <taxon>Embryophyta</taxon>
        <taxon>Tracheophyta</taxon>
        <taxon>Spermatophyta</taxon>
        <taxon>Magnoliopsida</taxon>
        <taxon>eudicotyledons</taxon>
        <taxon>Gunneridae</taxon>
        <taxon>Pentapetalae</taxon>
        <taxon>rosids</taxon>
        <taxon>fabids</taxon>
        <taxon>Fagales</taxon>
        <taxon>Fagaceae</taxon>
        <taxon>Fagus</taxon>
    </lineage>
</organism>
<name>A0A2N9G8S3_FAGSY</name>
<accession>A0A2N9G8S3</accession>
<dbReference type="InterPro" id="IPR004252">
    <property type="entry name" value="Probable_transposase_24"/>
</dbReference>
<evidence type="ECO:0000256" key="1">
    <source>
        <dbReference type="SAM" id="MobiDB-lite"/>
    </source>
</evidence>
<evidence type="ECO:0000313" key="2">
    <source>
        <dbReference type="EMBL" id="SPC95739.1"/>
    </source>
</evidence>
<feature type="region of interest" description="Disordered" evidence="1">
    <location>
        <begin position="85"/>
        <end position="105"/>
    </location>
</feature>
<reference evidence="2" key="1">
    <citation type="submission" date="2018-02" db="EMBL/GenBank/DDBJ databases">
        <authorList>
            <person name="Cohen D.B."/>
            <person name="Kent A.D."/>
        </authorList>
    </citation>
    <scope>NUCLEOTIDE SEQUENCE</scope>
</reference>
<dbReference type="AlphaFoldDB" id="A0A2N9G8S3"/>
<feature type="compositionally biased region" description="Gly residues" evidence="1">
    <location>
        <begin position="92"/>
        <end position="104"/>
    </location>
</feature>
<dbReference type="Pfam" id="PF03004">
    <property type="entry name" value="Transposase_24"/>
    <property type="match status" value="1"/>
</dbReference>
<feature type="compositionally biased region" description="Low complexity" evidence="1">
    <location>
        <begin position="148"/>
        <end position="157"/>
    </location>
</feature>
<dbReference type="PANTHER" id="PTHR33499:SF11">
    <property type="entry name" value="NO APICAL MERISTEM-ASSOCIATED C-TERMINAL DOMAIN-CONTAINING PROTEIN"/>
    <property type="match status" value="1"/>
</dbReference>
<protein>
    <submittedName>
        <fullName evidence="2">Uncharacterized protein</fullName>
    </submittedName>
</protein>
<dbReference type="EMBL" id="OIVN01001597">
    <property type="protein sequence ID" value="SPC95739.1"/>
    <property type="molecule type" value="Genomic_DNA"/>
</dbReference>